<keyword evidence="2" id="KW-1185">Reference proteome</keyword>
<name>A0A9W9U4Y0_9EURO</name>
<evidence type="ECO:0000313" key="1">
    <source>
        <dbReference type="EMBL" id="KAJ5318444.1"/>
    </source>
</evidence>
<accession>A0A9W9U4Y0</accession>
<reference evidence="1" key="1">
    <citation type="submission" date="2022-12" db="EMBL/GenBank/DDBJ databases">
        <authorList>
            <person name="Petersen C."/>
        </authorList>
    </citation>
    <scope>NUCLEOTIDE SEQUENCE</scope>
    <source>
        <strain evidence="1">IBT 21472</strain>
    </source>
</reference>
<reference evidence="1" key="2">
    <citation type="journal article" date="2023" name="IMA Fungus">
        <title>Comparative genomic study of the Penicillium genus elucidates a diverse pangenome and 15 lateral gene transfer events.</title>
        <authorList>
            <person name="Petersen C."/>
            <person name="Sorensen T."/>
            <person name="Nielsen M.R."/>
            <person name="Sondergaard T.E."/>
            <person name="Sorensen J.L."/>
            <person name="Fitzpatrick D.A."/>
            <person name="Frisvad J.C."/>
            <person name="Nielsen K.L."/>
        </authorList>
    </citation>
    <scope>NUCLEOTIDE SEQUENCE</scope>
    <source>
        <strain evidence="1">IBT 21472</strain>
    </source>
</reference>
<evidence type="ECO:0000313" key="2">
    <source>
        <dbReference type="Proteomes" id="UP001147746"/>
    </source>
</evidence>
<gene>
    <name evidence="1" type="ORF">N7476_004864</name>
</gene>
<organism evidence="1 2">
    <name type="scientific">Penicillium atrosanguineum</name>
    <dbReference type="NCBI Taxonomy" id="1132637"/>
    <lineage>
        <taxon>Eukaryota</taxon>
        <taxon>Fungi</taxon>
        <taxon>Dikarya</taxon>
        <taxon>Ascomycota</taxon>
        <taxon>Pezizomycotina</taxon>
        <taxon>Eurotiomycetes</taxon>
        <taxon>Eurotiomycetidae</taxon>
        <taxon>Eurotiales</taxon>
        <taxon>Aspergillaceae</taxon>
        <taxon>Penicillium</taxon>
    </lineage>
</organism>
<sequence>MKRSGPTGSPLLPRGLGSLARRWQASRTRVSVVAFTTGLISESQIRGMNANVDMVLATNEIVTSISGSIRYLAVIVLEESPSRSP</sequence>
<comment type="caution">
    <text evidence="1">The sequence shown here is derived from an EMBL/GenBank/DDBJ whole genome shotgun (WGS) entry which is preliminary data.</text>
</comment>
<dbReference type="EMBL" id="JAPZBO010000004">
    <property type="protein sequence ID" value="KAJ5318444.1"/>
    <property type="molecule type" value="Genomic_DNA"/>
</dbReference>
<dbReference type="AlphaFoldDB" id="A0A9W9U4Y0"/>
<dbReference type="Proteomes" id="UP001147746">
    <property type="component" value="Unassembled WGS sequence"/>
</dbReference>
<proteinExistence type="predicted"/>
<protein>
    <submittedName>
        <fullName evidence="1">Uncharacterized protein</fullName>
    </submittedName>
</protein>